<reference evidence="2" key="1">
    <citation type="submission" date="2023-06" db="EMBL/GenBank/DDBJ databases">
        <title>MT1 and MT2 Draft Genomes of Novel Species.</title>
        <authorList>
            <person name="Venkateswaran K."/>
        </authorList>
    </citation>
    <scope>NUCLEOTIDE SEQUENCE</scope>
    <source>
        <strain evidence="2">IIF3SC-B10</strain>
    </source>
</reference>
<keyword evidence="3" id="KW-1185">Reference proteome</keyword>
<dbReference type="RefSeq" id="WP_301224349.1">
    <property type="nucleotide sequence ID" value="NZ_JAROCG010000001.1"/>
</dbReference>
<name>A0ABT8JWV9_9MICC</name>
<proteinExistence type="predicted"/>
<keyword evidence="1" id="KW-0472">Membrane</keyword>
<evidence type="ECO:0000313" key="3">
    <source>
        <dbReference type="Proteomes" id="UP001174209"/>
    </source>
</evidence>
<feature type="transmembrane region" description="Helical" evidence="1">
    <location>
        <begin position="67"/>
        <end position="86"/>
    </location>
</feature>
<sequence>MTATTIQWAALCLCVVGAAVRVPEVRRGRGRTVFTALVLLTVAVGLSVAPIYTAVDGLLGGVNIANLLLRLALYAVFVLLGARMAAAFDSPLARRLVVGPFGLAILGLTVAATLYFFVASELPGSSTGLRNFMDQDTVQQYAALGRLYPGYVAACLVAPATASVLDQHARLIHRVACAFLAGGFSLVVVFVLLRLTPIRLGALDIVLPFSAILLTVVGLGLIWLSHVRSRRRRARSNKLA</sequence>
<accession>A0ABT8JWV9</accession>
<comment type="caution">
    <text evidence="2">The sequence shown here is derived from an EMBL/GenBank/DDBJ whole genome shotgun (WGS) entry which is preliminary data.</text>
</comment>
<organism evidence="2 3">
    <name type="scientific">Arthrobacter burdickii</name>
    <dbReference type="NCBI Taxonomy" id="3035920"/>
    <lineage>
        <taxon>Bacteria</taxon>
        <taxon>Bacillati</taxon>
        <taxon>Actinomycetota</taxon>
        <taxon>Actinomycetes</taxon>
        <taxon>Micrococcales</taxon>
        <taxon>Micrococcaceae</taxon>
        <taxon>Arthrobacter</taxon>
    </lineage>
</organism>
<dbReference type="EMBL" id="JAROCG010000001">
    <property type="protein sequence ID" value="MDN4609671.1"/>
    <property type="molecule type" value="Genomic_DNA"/>
</dbReference>
<feature type="transmembrane region" description="Helical" evidence="1">
    <location>
        <begin position="98"/>
        <end position="118"/>
    </location>
</feature>
<feature type="transmembrane region" description="Helical" evidence="1">
    <location>
        <begin position="6"/>
        <end position="22"/>
    </location>
</feature>
<feature type="transmembrane region" description="Helical" evidence="1">
    <location>
        <begin position="34"/>
        <end position="55"/>
    </location>
</feature>
<feature type="transmembrane region" description="Helical" evidence="1">
    <location>
        <begin position="171"/>
        <end position="193"/>
    </location>
</feature>
<keyword evidence="1" id="KW-0812">Transmembrane</keyword>
<dbReference type="Proteomes" id="UP001174209">
    <property type="component" value="Unassembled WGS sequence"/>
</dbReference>
<feature type="transmembrane region" description="Helical" evidence="1">
    <location>
        <begin position="205"/>
        <end position="225"/>
    </location>
</feature>
<protein>
    <submittedName>
        <fullName evidence="2">Uncharacterized protein</fullName>
    </submittedName>
</protein>
<keyword evidence="1" id="KW-1133">Transmembrane helix</keyword>
<evidence type="ECO:0000313" key="2">
    <source>
        <dbReference type="EMBL" id="MDN4609671.1"/>
    </source>
</evidence>
<evidence type="ECO:0000256" key="1">
    <source>
        <dbReference type="SAM" id="Phobius"/>
    </source>
</evidence>
<feature type="transmembrane region" description="Helical" evidence="1">
    <location>
        <begin position="138"/>
        <end position="159"/>
    </location>
</feature>
<gene>
    <name evidence="2" type="ORF">P5G52_02200</name>
</gene>